<evidence type="ECO:0000259" key="10">
    <source>
        <dbReference type="SMART" id="SM00645"/>
    </source>
</evidence>
<evidence type="ECO:0000256" key="7">
    <source>
        <dbReference type="ARBA" id="ARBA00023157"/>
    </source>
</evidence>
<dbReference type="InterPro" id="IPR025660">
    <property type="entry name" value="Pept_his_AS"/>
</dbReference>
<reference evidence="11" key="1">
    <citation type="submission" date="2016-06" db="UniProtKB">
        <authorList>
            <consortium name="WormBaseParasite"/>
        </authorList>
    </citation>
    <scope>IDENTIFICATION</scope>
</reference>
<dbReference type="SUPFAM" id="SSF54001">
    <property type="entry name" value="Cysteine proteinases"/>
    <property type="match status" value="1"/>
</dbReference>
<evidence type="ECO:0000256" key="1">
    <source>
        <dbReference type="ARBA" id="ARBA00008455"/>
    </source>
</evidence>
<evidence type="ECO:0000256" key="6">
    <source>
        <dbReference type="ARBA" id="ARBA00023145"/>
    </source>
</evidence>
<organism evidence="11">
    <name type="scientific">Echinostoma caproni</name>
    <dbReference type="NCBI Taxonomy" id="27848"/>
    <lineage>
        <taxon>Eukaryota</taxon>
        <taxon>Metazoa</taxon>
        <taxon>Spiralia</taxon>
        <taxon>Lophotrochozoa</taxon>
        <taxon>Platyhelminthes</taxon>
        <taxon>Trematoda</taxon>
        <taxon>Digenea</taxon>
        <taxon>Plagiorchiida</taxon>
        <taxon>Echinostomata</taxon>
        <taxon>Echinostomatoidea</taxon>
        <taxon>Echinostomatidae</taxon>
        <taxon>Echinostoma</taxon>
    </lineage>
</organism>
<evidence type="ECO:0000256" key="9">
    <source>
        <dbReference type="ARBA" id="ARBA00073107"/>
    </source>
</evidence>
<comment type="function">
    <text evidence="8">Thiol protease. Has a role as a digestive enzyme.</text>
</comment>
<dbReference type="PRINTS" id="PR00705">
    <property type="entry name" value="PAPAIN"/>
</dbReference>
<keyword evidence="2" id="KW-0645">Protease</keyword>
<evidence type="ECO:0000256" key="3">
    <source>
        <dbReference type="ARBA" id="ARBA00022729"/>
    </source>
</evidence>
<dbReference type="InterPro" id="IPR013128">
    <property type="entry name" value="Peptidase_C1A"/>
</dbReference>
<evidence type="ECO:0000313" key="11">
    <source>
        <dbReference type="WBParaSite" id="ECPE_0001074201-mRNA-1"/>
    </source>
</evidence>
<accession>A0A183AUS4</accession>
<dbReference type="GO" id="GO:0006508">
    <property type="term" value="P:proteolysis"/>
    <property type="evidence" value="ECO:0007669"/>
    <property type="project" value="UniProtKB-KW"/>
</dbReference>
<keyword evidence="5" id="KW-0788">Thiol protease</keyword>
<dbReference type="GO" id="GO:0008234">
    <property type="term" value="F:cysteine-type peptidase activity"/>
    <property type="evidence" value="ECO:0007669"/>
    <property type="project" value="UniProtKB-KW"/>
</dbReference>
<evidence type="ECO:0000256" key="2">
    <source>
        <dbReference type="ARBA" id="ARBA00022670"/>
    </source>
</evidence>
<dbReference type="CDD" id="cd02620">
    <property type="entry name" value="Peptidase_C1A_CathepsinB"/>
    <property type="match status" value="1"/>
</dbReference>
<sequence>LNSSRFQNINDLREVLGERAEPANSPAERWSTITRDLSNIELPDEFDARKVWPHCKTISKIRDQSRCGSCWAFATTGVMSDRLCIHSNGTVNVDLSVRDVVSCCDYCGAGCDGGYSRRAWDYWITKGIVTGGTYEDKEGCQPYPFPACSREPNPNLFPPCPREPYDTPECQQTCVQGYNGTYEKDKYFGKSFYYVATDEKQIRQEILLNGPVQASMSVFADFANYHSGIYHHTVHYYVGSHAIRIVGWGEQYGVPYWIVANSWNTDWGEDGFFRILRGKDECAIETSVQAGLPQIRRLSDFH</sequence>
<keyword evidence="7" id="KW-1015">Disulfide bond</keyword>
<dbReference type="Gene3D" id="3.90.70.10">
    <property type="entry name" value="Cysteine proteinases"/>
    <property type="match status" value="1"/>
</dbReference>
<dbReference type="InterPro" id="IPR000668">
    <property type="entry name" value="Peptidase_C1A_C"/>
</dbReference>
<evidence type="ECO:0000256" key="5">
    <source>
        <dbReference type="ARBA" id="ARBA00022807"/>
    </source>
</evidence>
<keyword evidence="4" id="KW-0378">Hydrolase</keyword>
<dbReference type="PROSITE" id="PS00139">
    <property type="entry name" value="THIOL_PROTEASE_CYS"/>
    <property type="match status" value="1"/>
</dbReference>
<dbReference type="InterPro" id="IPR000169">
    <property type="entry name" value="Pept_cys_AS"/>
</dbReference>
<dbReference type="InterPro" id="IPR025661">
    <property type="entry name" value="Pept_asp_AS"/>
</dbReference>
<dbReference type="WBParaSite" id="ECPE_0001074201-mRNA-1">
    <property type="protein sequence ID" value="ECPE_0001074201-mRNA-1"/>
    <property type="gene ID" value="ECPE_0001074201"/>
</dbReference>
<evidence type="ECO:0000256" key="4">
    <source>
        <dbReference type="ARBA" id="ARBA00022801"/>
    </source>
</evidence>
<comment type="similarity">
    <text evidence="1">Belongs to the peptidase C1 family.</text>
</comment>
<dbReference type="FunFam" id="3.90.70.10:FF:000031">
    <property type="entry name" value="Cathepsin B"/>
    <property type="match status" value="1"/>
</dbReference>
<protein>
    <recommendedName>
        <fullName evidence="9">Cathepsin B-like cysteine proteinase</fullName>
    </recommendedName>
</protein>
<dbReference type="InterPro" id="IPR038765">
    <property type="entry name" value="Papain-like_cys_pep_sf"/>
</dbReference>
<keyword evidence="6" id="KW-0865">Zymogen</keyword>
<dbReference type="PANTHER" id="PTHR12411">
    <property type="entry name" value="CYSTEINE PROTEASE FAMILY C1-RELATED"/>
    <property type="match status" value="1"/>
</dbReference>
<evidence type="ECO:0000256" key="8">
    <source>
        <dbReference type="ARBA" id="ARBA00055576"/>
    </source>
</evidence>
<dbReference type="Pfam" id="PF00112">
    <property type="entry name" value="Peptidase_C1"/>
    <property type="match status" value="1"/>
</dbReference>
<dbReference type="PROSITE" id="PS00639">
    <property type="entry name" value="THIOL_PROTEASE_HIS"/>
    <property type="match status" value="1"/>
</dbReference>
<dbReference type="AlphaFoldDB" id="A0A183AUS4"/>
<proteinExistence type="inferred from homology"/>
<keyword evidence="3" id="KW-0732">Signal</keyword>
<name>A0A183AUS4_9TREM</name>
<feature type="domain" description="Peptidase C1A papain C-terminal" evidence="10">
    <location>
        <begin position="42"/>
        <end position="292"/>
    </location>
</feature>
<dbReference type="PROSITE" id="PS00640">
    <property type="entry name" value="THIOL_PROTEASE_ASN"/>
    <property type="match status" value="1"/>
</dbReference>
<dbReference type="SMART" id="SM00645">
    <property type="entry name" value="Pept_C1"/>
    <property type="match status" value="1"/>
</dbReference>